<evidence type="ECO:0008006" key="3">
    <source>
        <dbReference type="Google" id="ProtNLM"/>
    </source>
</evidence>
<evidence type="ECO:0000313" key="1">
    <source>
        <dbReference type="EMBL" id="OAT81093.1"/>
    </source>
</evidence>
<dbReference type="AlphaFoldDB" id="A0A1B7LDA6"/>
<accession>A0A1B7LDA6</accession>
<evidence type="ECO:0000313" key="2">
    <source>
        <dbReference type="Proteomes" id="UP000078532"/>
    </source>
</evidence>
<dbReference type="STRING" id="1838280.A6M21_11810"/>
<gene>
    <name evidence="1" type="ORF">A6M21_11810</name>
</gene>
<organism evidence="1 2">
    <name type="scientific">Desulfotomaculum copahuensis</name>
    <dbReference type="NCBI Taxonomy" id="1838280"/>
    <lineage>
        <taxon>Bacteria</taxon>
        <taxon>Bacillati</taxon>
        <taxon>Bacillota</taxon>
        <taxon>Clostridia</taxon>
        <taxon>Eubacteriales</taxon>
        <taxon>Desulfotomaculaceae</taxon>
        <taxon>Desulfotomaculum</taxon>
    </lineage>
</organism>
<keyword evidence="2" id="KW-1185">Reference proteome</keyword>
<comment type="caution">
    <text evidence="1">The sequence shown here is derived from an EMBL/GenBank/DDBJ whole genome shotgun (WGS) entry which is preliminary data.</text>
</comment>
<protein>
    <recommendedName>
        <fullName evidence="3">DUF2292 domain-containing protein</fullName>
    </recommendedName>
</protein>
<dbReference type="InterPro" id="IPR018743">
    <property type="entry name" value="DUF2292"/>
</dbReference>
<sequence>MRVSEQIVAEAKSRPERMDGVTHGKVTFVIQDGKLVRVEVQDGWVTTRKEKSNNSQITHG</sequence>
<dbReference type="Pfam" id="PF10055">
    <property type="entry name" value="DUF2292"/>
    <property type="match status" value="1"/>
</dbReference>
<reference evidence="1 2" key="1">
    <citation type="submission" date="2016-04" db="EMBL/GenBank/DDBJ databases">
        <authorList>
            <person name="Evans L.H."/>
            <person name="Alamgir A."/>
            <person name="Owens N."/>
            <person name="Weber N.D."/>
            <person name="Virtaneva K."/>
            <person name="Barbian K."/>
            <person name="Babar A."/>
            <person name="Rosenke K."/>
        </authorList>
    </citation>
    <scope>NUCLEOTIDE SEQUENCE [LARGE SCALE GENOMIC DNA]</scope>
    <source>
        <strain evidence="1 2">LMa1</strain>
    </source>
</reference>
<dbReference type="EMBL" id="LYVF01000168">
    <property type="protein sequence ID" value="OAT81093.1"/>
    <property type="molecule type" value="Genomic_DNA"/>
</dbReference>
<proteinExistence type="predicted"/>
<dbReference type="Proteomes" id="UP000078532">
    <property type="component" value="Unassembled WGS sequence"/>
</dbReference>
<name>A0A1B7LDA6_9FIRM</name>